<dbReference type="GO" id="GO:0016787">
    <property type="term" value="F:hydrolase activity"/>
    <property type="evidence" value="ECO:0007669"/>
    <property type="project" value="InterPro"/>
</dbReference>
<evidence type="ECO:0000313" key="2">
    <source>
        <dbReference type="EMBL" id="SMC29379.1"/>
    </source>
</evidence>
<dbReference type="PANTHER" id="PTHR37844">
    <property type="entry name" value="SER/THR PROTEIN PHOSPHATASE SUPERFAMILY (AFU_ORTHOLOGUE AFUA_1G14840)"/>
    <property type="match status" value="1"/>
</dbReference>
<keyword evidence="3" id="KW-1185">Reference proteome</keyword>
<evidence type="ECO:0000313" key="3">
    <source>
        <dbReference type="Proteomes" id="UP000192761"/>
    </source>
</evidence>
<dbReference type="PANTHER" id="PTHR37844:SF2">
    <property type="entry name" value="SER_THR PROTEIN PHOSPHATASE SUPERFAMILY (AFU_ORTHOLOGUE AFUA_1G14840)"/>
    <property type="match status" value="1"/>
</dbReference>
<dbReference type="Pfam" id="PF00149">
    <property type="entry name" value="Metallophos"/>
    <property type="match status" value="1"/>
</dbReference>
<proteinExistence type="predicted"/>
<dbReference type="SUPFAM" id="SSF56300">
    <property type="entry name" value="Metallo-dependent phosphatases"/>
    <property type="match status" value="1"/>
</dbReference>
<feature type="domain" description="Calcineurin-like phosphoesterase" evidence="1">
    <location>
        <begin position="1"/>
        <end position="220"/>
    </location>
</feature>
<gene>
    <name evidence="2" type="ORF">SAMN02745857_03795</name>
</gene>
<dbReference type="STRING" id="1121001.SAMN02745857_03795"/>
<organism evidence="2 3">
    <name type="scientific">Andreprevotia lacus DSM 23236</name>
    <dbReference type="NCBI Taxonomy" id="1121001"/>
    <lineage>
        <taxon>Bacteria</taxon>
        <taxon>Pseudomonadati</taxon>
        <taxon>Pseudomonadota</taxon>
        <taxon>Betaproteobacteria</taxon>
        <taxon>Neisseriales</taxon>
        <taxon>Chitinibacteraceae</taxon>
        <taxon>Andreprevotia</taxon>
    </lineage>
</organism>
<accession>A0A1W1XZH6</accession>
<dbReference type="OrthoDB" id="356681at2"/>
<dbReference type="RefSeq" id="WP_084092730.1">
    <property type="nucleotide sequence ID" value="NZ_FWXD01000034.1"/>
</dbReference>
<dbReference type="Gene3D" id="3.60.21.10">
    <property type="match status" value="1"/>
</dbReference>
<reference evidence="2 3" key="1">
    <citation type="submission" date="2017-04" db="EMBL/GenBank/DDBJ databases">
        <authorList>
            <person name="Afonso C.L."/>
            <person name="Miller P.J."/>
            <person name="Scott M.A."/>
            <person name="Spackman E."/>
            <person name="Goraichik I."/>
            <person name="Dimitrov K.M."/>
            <person name="Suarez D.L."/>
            <person name="Swayne D.E."/>
        </authorList>
    </citation>
    <scope>NUCLEOTIDE SEQUENCE [LARGE SCALE GENOMIC DNA]</scope>
    <source>
        <strain evidence="2 3">DSM 23236</strain>
    </source>
</reference>
<dbReference type="Proteomes" id="UP000192761">
    <property type="component" value="Unassembled WGS sequence"/>
</dbReference>
<dbReference type="InterPro" id="IPR029052">
    <property type="entry name" value="Metallo-depent_PP-like"/>
</dbReference>
<evidence type="ECO:0000259" key="1">
    <source>
        <dbReference type="Pfam" id="PF00149"/>
    </source>
</evidence>
<name>A0A1W1XZH6_9NEIS</name>
<sequence length="258" mass="29255">MNLLILSDLHLEFSPLQIDVQRADVIILAGDIHVGTQAIPWIDEQFPGLPVIYVLGNHEFYRGEYYGVLQALREAASSRPNLHLLERQSVRIDDVTFFGTTLWTDFALNGDDPSSRAQAHRDVGRGLSDFGGLISIEEQWPQRLFTTQDSERLHIEARTWLAHELAQESETKKVVITHHLPSALSVASRFQGDWLSPGFASRLDDLVGQADLWIHGHTHDSFDYQIGDCRVLCNPRGYKLPGRLPENTHFDPMFMISM</sequence>
<protein>
    <submittedName>
        <fullName evidence="2">Predicted phosphoesterase</fullName>
    </submittedName>
</protein>
<dbReference type="InterPro" id="IPR004843">
    <property type="entry name" value="Calcineurin-like_PHP"/>
</dbReference>
<dbReference type="EMBL" id="FWXD01000034">
    <property type="protein sequence ID" value="SMC29379.1"/>
    <property type="molecule type" value="Genomic_DNA"/>
</dbReference>
<dbReference type="AlphaFoldDB" id="A0A1W1XZH6"/>